<keyword evidence="1" id="KW-1133">Transmembrane helix</keyword>
<proteinExistence type="predicted"/>
<sequence length="273" mass="29967">MLLTLILSLSIHVVMLQVLRVPFPDFTGISKWAPLSNTALALFALIVVCGAAQPRLGRFSKGTQCIILFVLYAMLKESIRGILMNGVVTTGWGFALVSGLPSLTYAFVISSLTVFLTPMLRSLWAKMGGAAVLAGLATFAIRPALGILFAPMLKAVAHLDHPEVYAFPYGWHVLIPAYITYAEPVVACMCIAFLIWGRLSARSGLRMLQFSMLILLMRGMLLPTFIYSFYSKGNLPMAMLSESQFLFETLALAVLTTVVWQFSMTTQPSLRSN</sequence>
<feature type="transmembrane region" description="Helical" evidence="1">
    <location>
        <begin position="129"/>
        <end position="153"/>
    </location>
</feature>
<protein>
    <submittedName>
        <fullName evidence="2">Uncharacterized protein</fullName>
    </submittedName>
</protein>
<feature type="transmembrane region" description="Helical" evidence="1">
    <location>
        <begin position="245"/>
        <end position="263"/>
    </location>
</feature>
<feature type="transmembrane region" description="Helical" evidence="1">
    <location>
        <begin position="173"/>
        <end position="196"/>
    </location>
</feature>
<feature type="transmembrane region" description="Helical" evidence="1">
    <location>
        <begin position="32"/>
        <end position="52"/>
    </location>
</feature>
<feature type="transmembrane region" description="Helical" evidence="1">
    <location>
        <begin position="208"/>
        <end position="230"/>
    </location>
</feature>
<evidence type="ECO:0000313" key="2">
    <source>
        <dbReference type="EMBL" id="AXC15773.1"/>
    </source>
</evidence>
<dbReference type="OrthoDB" id="8690383at2"/>
<evidence type="ECO:0000256" key="1">
    <source>
        <dbReference type="SAM" id="Phobius"/>
    </source>
</evidence>
<evidence type="ECO:0000313" key="3">
    <source>
        <dbReference type="Proteomes" id="UP000253606"/>
    </source>
</evidence>
<dbReference type="RefSeq" id="WP_150133185.1">
    <property type="nucleotide sequence ID" value="NZ_CP030840.1"/>
</dbReference>
<keyword evidence="3" id="KW-1185">Reference proteome</keyword>
<keyword evidence="1" id="KW-0472">Membrane</keyword>
<dbReference type="AlphaFoldDB" id="A0A2Z5G945"/>
<reference evidence="2 3" key="1">
    <citation type="journal article" date="2018" name="Front. Microbiol.">
        <title>Hydrolytic Capabilities as a Key to Environmental Success: Chitinolytic and Cellulolytic Acidobacteria From Acidic Sub-arctic Soils and Boreal Peatlands.</title>
        <authorList>
            <person name="Belova S.E."/>
            <person name="Ravin N.V."/>
            <person name="Pankratov T.A."/>
            <person name="Rakitin A.L."/>
            <person name="Ivanova A.A."/>
            <person name="Beletsky A.V."/>
            <person name="Mardanov A.V."/>
            <person name="Sinninghe Damste J.S."/>
            <person name="Dedysh S.N."/>
        </authorList>
    </citation>
    <scope>NUCLEOTIDE SEQUENCE [LARGE SCALE GENOMIC DNA]</scope>
    <source>
        <strain evidence="2 3">SBC82</strain>
    </source>
</reference>
<organism evidence="2 3">
    <name type="scientific">Acidisarcina polymorpha</name>
    <dbReference type="NCBI Taxonomy" id="2211140"/>
    <lineage>
        <taxon>Bacteria</taxon>
        <taxon>Pseudomonadati</taxon>
        <taxon>Acidobacteriota</taxon>
        <taxon>Terriglobia</taxon>
        <taxon>Terriglobales</taxon>
        <taxon>Acidobacteriaceae</taxon>
        <taxon>Acidisarcina</taxon>
    </lineage>
</organism>
<name>A0A2Z5G945_9BACT</name>
<gene>
    <name evidence="2" type="ORF">ACPOL_6553</name>
</gene>
<dbReference type="EMBL" id="CP030840">
    <property type="protein sequence ID" value="AXC15773.1"/>
    <property type="molecule type" value="Genomic_DNA"/>
</dbReference>
<dbReference type="Proteomes" id="UP000253606">
    <property type="component" value="Chromosome"/>
</dbReference>
<dbReference type="KEGG" id="abas:ACPOL_6553"/>
<feature type="transmembrane region" description="Helical" evidence="1">
    <location>
        <begin position="95"/>
        <end position="117"/>
    </location>
</feature>
<keyword evidence="1" id="KW-0812">Transmembrane</keyword>
<accession>A0A2Z5G945</accession>